<feature type="region of interest" description="Disordered" evidence="1">
    <location>
        <begin position="34"/>
        <end position="77"/>
    </location>
</feature>
<feature type="compositionally biased region" description="Basic and acidic residues" evidence="1">
    <location>
        <begin position="51"/>
        <end position="65"/>
    </location>
</feature>
<dbReference type="Proteomes" id="UP001250214">
    <property type="component" value="Unassembled WGS sequence"/>
</dbReference>
<organism evidence="2 3">
    <name type="scientific">Lipingzhangella rawalii</name>
    <dbReference type="NCBI Taxonomy" id="2055835"/>
    <lineage>
        <taxon>Bacteria</taxon>
        <taxon>Bacillati</taxon>
        <taxon>Actinomycetota</taxon>
        <taxon>Actinomycetes</taxon>
        <taxon>Streptosporangiales</taxon>
        <taxon>Nocardiopsidaceae</taxon>
        <taxon>Lipingzhangella</taxon>
    </lineage>
</organism>
<gene>
    <name evidence="2" type="ORF">RIF23_14010</name>
</gene>
<reference evidence="3" key="1">
    <citation type="submission" date="2023-07" db="EMBL/GenBank/DDBJ databases">
        <title>Novel species in the genus Lipingzhangella isolated from Sambhar Salt Lake.</title>
        <authorList>
            <person name="Jiya N."/>
            <person name="Kajale S."/>
            <person name="Sharma A."/>
        </authorList>
    </citation>
    <scope>NUCLEOTIDE SEQUENCE [LARGE SCALE GENOMIC DNA]</scope>
    <source>
        <strain evidence="3">LS1_29</strain>
    </source>
</reference>
<evidence type="ECO:0000313" key="3">
    <source>
        <dbReference type="Proteomes" id="UP001250214"/>
    </source>
</evidence>
<evidence type="ECO:0000313" key="2">
    <source>
        <dbReference type="EMBL" id="MDS1271411.1"/>
    </source>
</evidence>
<comment type="caution">
    <text evidence="2">The sequence shown here is derived from an EMBL/GenBank/DDBJ whole genome shotgun (WGS) entry which is preliminary data.</text>
</comment>
<evidence type="ECO:0000256" key="1">
    <source>
        <dbReference type="SAM" id="MobiDB-lite"/>
    </source>
</evidence>
<accession>A0ABU2H7X1</accession>
<keyword evidence="3" id="KW-1185">Reference proteome</keyword>
<proteinExistence type="predicted"/>
<protein>
    <submittedName>
        <fullName evidence="2">Uncharacterized protein</fullName>
    </submittedName>
</protein>
<name>A0ABU2H7X1_9ACTN</name>
<sequence>MGTTVMDGVRQGDHELEVPVAGLEVTARVCAPMLTEPWRQPVPGEPTPAPEEPREDREDRENTEHPEDENTNASGGR</sequence>
<dbReference type="RefSeq" id="WP_310912972.1">
    <property type="nucleotide sequence ID" value="NZ_JAVLVT010000006.1"/>
</dbReference>
<dbReference type="EMBL" id="JAVLVT010000006">
    <property type="protein sequence ID" value="MDS1271411.1"/>
    <property type="molecule type" value="Genomic_DNA"/>
</dbReference>